<evidence type="ECO:0000256" key="2">
    <source>
        <dbReference type="ARBA" id="ARBA00023002"/>
    </source>
</evidence>
<evidence type="ECO:0000256" key="4">
    <source>
        <dbReference type="SAM" id="Phobius"/>
    </source>
</evidence>
<dbReference type="InterPro" id="IPR002347">
    <property type="entry name" value="SDR_fam"/>
</dbReference>
<dbReference type="PANTHER" id="PTHR43976:SF16">
    <property type="entry name" value="SHORT-CHAIN DEHYDROGENASE_REDUCTASE FAMILY PROTEIN"/>
    <property type="match status" value="1"/>
</dbReference>
<dbReference type="PRINTS" id="PR00080">
    <property type="entry name" value="SDRFAMILY"/>
</dbReference>
<dbReference type="PRINTS" id="PR00081">
    <property type="entry name" value="GDHRDH"/>
</dbReference>
<keyword evidence="4" id="KW-0812">Transmembrane</keyword>
<sequence>MAMPTAAAAATNMGTGNSRTLVWLITGCSSGLGLALVRYALSKGHIVVATSRNPSKTPGLATEVEGLGGKWLTLDTTKSEQEIKATIQQAESLFGRIDVLVNNAGYCVLGALEDIPDEEVVAQMRTNFLGPLRLMKAVLPEMRKRRSGVILNVSSTQGLCPSLGCSIYAASKAALEAASQACSSEVAPFGIRVLIVEPGAFRTGFALTDVAKYIQPSEEYAGPHPVGQRLDQIQRLPGLAAGDPSKAARVMFNAVTGEGDAGSLIKQTGLLRVILGPDCWRRVNEQVNELRRTADLLKDIAASTDF</sequence>
<organism evidence="5 6">
    <name type="scientific">Exophiala dermatitidis</name>
    <name type="common">Black yeast-like fungus</name>
    <name type="synonym">Wangiella dermatitidis</name>
    <dbReference type="NCBI Taxonomy" id="5970"/>
    <lineage>
        <taxon>Eukaryota</taxon>
        <taxon>Fungi</taxon>
        <taxon>Dikarya</taxon>
        <taxon>Ascomycota</taxon>
        <taxon>Pezizomycotina</taxon>
        <taxon>Eurotiomycetes</taxon>
        <taxon>Chaetothyriomycetidae</taxon>
        <taxon>Chaetothyriales</taxon>
        <taxon>Herpotrichiellaceae</taxon>
        <taxon>Exophiala</taxon>
    </lineage>
</organism>
<dbReference type="AlphaFoldDB" id="A0AAN6EX42"/>
<protein>
    <recommendedName>
        <fullName evidence="7">Short chain oxidoreductase/dehydrogenase</fullName>
    </recommendedName>
</protein>
<dbReference type="SUPFAM" id="SSF51735">
    <property type="entry name" value="NAD(P)-binding Rossmann-fold domains"/>
    <property type="match status" value="1"/>
</dbReference>
<evidence type="ECO:0008006" key="7">
    <source>
        <dbReference type="Google" id="ProtNLM"/>
    </source>
</evidence>
<evidence type="ECO:0000313" key="6">
    <source>
        <dbReference type="Proteomes" id="UP001161757"/>
    </source>
</evidence>
<keyword evidence="2" id="KW-0560">Oxidoreductase</keyword>
<dbReference type="Proteomes" id="UP001161757">
    <property type="component" value="Unassembled WGS sequence"/>
</dbReference>
<dbReference type="Pfam" id="PF00106">
    <property type="entry name" value="adh_short"/>
    <property type="match status" value="1"/>
</dbReference>
<proteinExistence type="inferred from homology"/>
<feature type="transmembrane region" description="Helical" evidence="4">
    <location>
        <begin position="20"/>
        <end position="41"/>
    </location>
</feature>
<evidence type="ECO:0000256" key="1">
    <source>
        <dbReference type="ARBA" id="ARBA00006484"/>
    </source>
</evidence>
<keyword evidence="4" id="KW-1133">Transmembrane helix</keyword>
<gene>
    <name evidence="5" type="ORF">HRR80_003835</name>
</gene>
<dbReference type="InterPro" id="IPR051911">
    <property type="entry name" value="SDR_oxidoreductase"/>
</dbReference>
<reference evidence="5" key="1">
    <citation type="submission" date="2023-01" db="EMBL/GenBank/DDBJ databases">
        <title>Exophiala dermititidis isolated from Cystic Fibrosis Patient.</title>
        <authorList>
            <person name="Kurbessoian T."/>
            <person name="Crocker A."/>
            <person name="Murante D."/>
            <person name="Hogan D.A."/>
            <person name="Stajich J.E."/>
        </authorList>
    </citation>
    <scope>NUCLEOTIDE SEQUENCE</scope>
    <source>
        <strain evidence="5">Ex8</strain>
    </source>
</reference>
<dbReference type="CDD" id="cd05374">
    <property type="entry name" value="17beta-HSD-like_SDR_c"/>
    <property type="match status" value="1"/>
</dbReference>
<comment type="caution">
    <text evidence="5">The sequence shown here is derived from an EMBL/GenBank/DDBJ whole genome shotgun (WGS) entry which is preliminary data.</text>
</comment>
<comment type="similarity">
    <text evidence="1 3">Belongs to the short-chain dehydrogenases/reductases (SDR) family.</text>
</comment>
<dbReference type="EMBL" id="JAJGCB010000006">
    <property type="protein sequence ID" value="KAJ8991931.1"/>
    <property type="molecule type" value="Genomic_DNA"/>
</dbReference>
<dbReference type="PANTHER" id="PTHR43976">
    <property type="entry name" value="SHORT CHAIN DEHYDROGENASE"/>
    <property type="match status" value="1"/>
</dbReference>
<evidence type="ECO:0000256" key="3">
    <source>
        <dbReference type="RuleBase" id="RU000363"/>
    </source>
</evidence>
<evidence type="ECO:0000313" key="5">
    <source>
        <dbReference type="EMBL" id="KAJ8991931.1"/>
    </source>
</evidence>
<accession>A0AAN6EX42</accession>
<dbReference type="InterPro" id="IPR036291">
    <property type="entry name" value="NAD(P)-bd_dom_sf"/>
</dbReference>
<dbReference type="GO" id="GO:0016491">
    <property type="term" value="F:oxidoreductase activity"/>
    <property type="evidence" value="ECO:0007669"/>
    <property type="project" value="UniProtKB-KW"/>
</dbReference>
<dbReference type="Gene3D" id="3.40.50.720">
    <property type="entry name" value="NAD(P)-binding Rossmann-like Domain"/>
    <property type="match status" value="1"/>
</dbReference>
<keyword evidence="4" id="KW-0472">Membrane</keyword>
<name>A0AAN6EX42_EXODE</name>